<reference evidence="6 7" key="1">
    <citation type="submission" date="2019-08" db="EMBL/GenBank/DDBJ databases">
        <title>In-depth cultivation of the pig gut microbiome towards novel bacterial diversity and tailored functional studies.</title>
        <authorList>
            <person name="Wylensek D."/>
            <person name="Hitch T.C.A."/>
            <person name="Clavel T."/>
        </authorList>
    </citation>
    <scope>NUCLEOTIDE SEQUENCE [LARGE SCALE GENOMIC DNA]</scope>
    <source>
        <strain evidence="6 7">SM-530-WT-4B</strain>
    </source>
</reference>
<evidence type="ECO:0000256" key="2">
    <source>
        <dbReference type="ARBA" id="ARBA00022927"/>
    </source>
</evidence>
<keyword evidence="2" id="KW-0653">Protein transport</keyword>
<gene>
    <name evidence="6" type="ORF">FYJ74_01625</name>
</gene>
<evidence type="ECO:0000256" key="4">
    <source>
        <dbReference type="SAM" id="MobiDB-lite"/>
    </source>
</evidence>
<dbReference type="InterPro" id="IPR045584">
    <property type="entry name" value="Pilin-like"/>
</dbReference>
<accession>A0A6L5Y8W9</accession>
<dbReference type="Gene3D" id="2.150.10.10">
    <property type="entry name" value="Serralysin-like metalloprotease, C-terminal"/>
    <property type="match status" value="7"/>
</dbReference>
<dbReference type="SUPFAM" id="SSF101967">
    <property type="entry name" value="Adhesin YadA, collagen-binding domain"/>
    <property type="match status" value="7"/>
</dbReference>
<dbReference type="Gene3D" id="3.30.1300.30">
    <property type="entry name" value="GSPII I/J protein-like"/>
    <property type="match status" value="1"/>
</dbReference>
<keyword evidence="1" id="KW-0813">Transport</keyword>
<keyword evidence="7" id="KW-1185">Reference proteome</keyword>
<evidence type="ECO:0000256" key="3">
    <source>
        <dbReference type="SAM" id="Coils"/>
    </source>
</evidence>
<feature type="domain" description="Trimeric autotransporter adhesin YadA-like stalk" evidence="5">
    <location>
        <begin position="1253"/>
        <end position="1287"/>
    </location>
</feature>
<feature type="region of interest" description="Disordered" evidence="4">
    <location>
        <begin position="1"/>
        <end position="22"/>
    </location>
</feature>
<evidence type="ECO:0000259" key="5">
    <source>
        <dbReference type="Pfam" id="PF05662"/>
    </source>
</evidence>
<dbReference type="SUPFAM" id="SSF54523">
    <property type="entry name" value="Pili subunits"/>
    <property type="match status" value="1"/>
</dbReference>
<feature type="domain" description="Trimeric autotransporter adhesin YadA-like stalk" evidence="5">
    <location>
        <begin position="378"/>
        <end position="403"/>
    </location>
</feature>
<dbReference type="EMBL" id="VUNH01000001">
    <property type="protein sequence ID" value="MST54754.1"/>
    <property type="molecule type" value="Genomic_DNA"/>
</dbReference>
<feature type="compositionally biased region" description="Basic residues" evidence="4">
    <location>
        <begin position="1"/>
        <end position="10"/>
    </location>
</feature>
<organism evidence="6 7">
    <name type="scientific">Pyramidobacter porci</name>
    <dbReference type="NCBI Taxonomy" id="2605789"/>
    <lineage>
        <taxon>Bacteria</taxon>
        <taxon>Thermotogati</taxon>
        <taxon>Synergistota</taxon>
        <taxon>Synergistia</taxon>
        <taxon>Synergistales</taxon>
        <taxon>Dethiosulfovibrionaceae</taxon>
        <taxon>Pyramidobacter</taxon>
    </lineage>
</organism>
<protein>
    <recommendedName>
        <fullName evidence="5">Trimeric autotransporter adhesin YadA-like stalk domain-containing protein</fullName>
    </recommendedName>
</protein>
<evidence type="ECO:0000256" key="1">
    <source>
        <dbReference type="ARBA" id="ARBA00022448"/>
    </source>
</evidence>
<dbReference type="CDD" id="cd12820">
    <property type="entry name" value="LbR_YadA-like"/>
    <property type="match status" value="1"/>
</dbReference>
<dbReference type="GO" id="GO:0019867">
    <property type="term" value="C:outer membrane"/>
    <property type="evidence" value="ECO:0007669"/>
    <property type="project" value="InterPro"/>
</dbReference>
<feature type="domain" description="Trimeric autotransporter adhesin YadA-like stalk" evidence="5">
    <location>
        <begin position="898"/>
        <end position="937"/>
    </location>
</feature>
<dbReference type="Pfam" id="PF05662">
    <property type="entry name" value="YadA_stalk"/>
    <property type="match status" value="6"/>
</dbReference>
<feature type="domain" description="Trimeric autotransporter adhesin YadA-like stalk" evidence="5">
    <location>
        <begin position="546"/>
        <end position="578"/>
    </location>
</feature>
<sequence>MKKRLKHKRIMGGGSPLGEKRSSTVLKSGTLAAVALGLMLMRPVPGAAAPATNPPGEGPGIAIGTGSSANHAQNAAIGYNATAKGAGALAVGANNAANAGNAVALGVNNVANTGNSVAIGVGNNAIGNDSVAFGRLNTSKGASSVAVGRENATNGSTTYAFGLKNAVWGNNSHAYGESNVISGAASYALGKNNKVGSNNAYTIGEGNVNTGLRATVVGNSSKAGGQDAFVGGYNSAAGSTSKNAVVIGQGARVGTSGFKKVTVDPATGAVTAEYNGEVDATDSVAIGNNANVMALNGLALGRTASVTAAGKNGVALGSGASAQAEDGVALGASSVANRASGTAGYDFATGAASTATSGTWKATKGALSVGNGSGTTRQITSVAAGSQDTDAVNVAQLKNATNTYVHVNGTNTAGTLVTNNYGAASATAGAAGKQSVAIGNSAKVQAAADNGIAVGLNTNAQAVNAIVIGSGANTTVTGVAGVALGQGASVSVDGGVALGASSVANRALGTAGWDFATGAASTATSGTWKATKGALSVGNGSGTTRQVTSVAAGMQDTDAVNVAQLKNATNTYVHANGNTAAAAIVNSNYGAVSATAGAAGKRSVAAGIDAKVQIAADQGVALGASTNVQSVNGVAIGNGANTTTAGVAGVALGQGASVSVDGGVALGASSVANRALGTAGWDFATGAASTATNGTWKATKGALSVGNGSGTTRQITSVAAGSQDTDAVNVAQLKNATNTYVHVNGTNTAGTLVTSNYGAASATAGAAGKQSVAIGNSAKVQAAADNAIAIGRGTNAQSTDAVVIGRDANTNAAAANAIVIGASANASAAGISGVALGNGASAQVEGGVALGASSVANRALGTAGWDFATGAASTATNGTWKATKGALSVGNGSGTTRQITSVAAGSQDTDAVNVAQLKTLNIKVDKAKTHFYSVNSTDSGKGNYNNDGAKAFNALAAGVEVSAQGLFSTVTGSYSTIEGNGSNWSTANPYSVLDAAKGATATIYGSFNTIKQEGAKYNGVTNSIVGTANGTDKANGALIFGAGNSISNSYNDVNLSLSEMFELAQAYQNKDYLKMGTILSGAVAQSGGAVLAIGGANTANYAKRSQLIGVGNKLTGTSTKTSDFNLLDGYKNVGENVSHVTVIGSENTVKNGDFNIVLGDKRSMDGKSRNVVIGSLDSAAATGASNAVILGHGANASVDGGVALGAFSMADRQMLSNVYVPAGAGAAMEALVNGTVKGSYGAVSVGNANATRQIANVAAGSADTDAVNVAQLKTLDAKIAETGATVNKGLTFKADDSNTVNKKLGETLHVAGDGTNTETKVDGGKVVVALKNELKFDVAGTTNKLTINKDGKGTINGLTNTALDSGWGEGDRAGQAATEGQLKQVASTSASALQSWDAQIDGVKVKTVSKTDNVLNFKAGSNITLSNDSGAIKVSVVDAPTFAGKVTAKGFDATGSKVVNVAKGEVSQTSADAVNGSQLWGASSSVSNHFGGGSTVNVDGTVSAPTYIIRGGTYHNVGDALSAVDTQFNNIYNRFGDVYNQMGELRGEIKTTGALGSALAGLKPMQYDPVEPSQIMAGFGAYKGEYALALGFAHYLKEDFMVHAGVSVTHHGDSMANAGLTWKIGRKEDKDQIPERYRKGPISSVYVMQKENAELQAEVASLRQTNMRQAEQMAEMNARVEKLERLLQSGRKAN</sequence>
<dbReference type="InterPro" id="IPR011049">
    <property type="entry name" value="Serralysin-like_metalloprot_C"/>
</dbReference>
<dbReference type="Proteomes" id="UP000473699">
    <property type="component" value="Unassembled WGS sequence"/>
</dbReference>
<feature type="domain" description="Trimeric autotransporter adhesin YadA-like stalk" evidence="5">
    <location>
        <begin position="1457"/>
        <end position="1500"/>
    </location>
</feature>
<evidence type="ECO:0000313" key="6">
    <source>
        <dbReference type="EMBL" id="MST54754.1"/>
    </source>
</evidence>
<name>A0A6L5Y8W9_9BACT</name>
<feature type="domain" description="Trimeric autotransporter adhesin YadA-like stalk" evidence="5">
    <location>
        <begin position="714"/>
        <end position="739"/>
    </location>
</feature>
<keyword evidence="3" id="KW-0175">Coiled coil</keyword>
<dbReference type="Gene3D" id="6.10.250.2040">
    <property type="match status" value="1"/>
</dbReference>
<proteinExistence type="predicted"/>
<dbReference type="InterPro" id="IPR008635">
    <property type="entry name" value="Coiled_stalk_dom"/>
</dbReference>
<comment type="caution">
    <text evidence="6">The sequence shown here is derived from an EMBL/GenBank/DDBJ whole genome shotgun (WGS) entry which is preliminary data.</text>
</comment>
<feature type="coiled-coil region" evidence="3">
    <location>
        <begin position="1645"/>
        <end position="1693"/>
    </location>
</feature>
<evidence type="ECO:0000313" key="7">
    <source>
        <dbReference type="Proteomes" id="UP000473699"/>
    </source>
</evidence>
<dbReference type="RefSeq" id="WP_154527871.1">
    <property type="nucleotide sequence ID" value="NZ_VUNH01000001.1"/>
</dbReference>
<dbReference type="GO" id="GO:0015031">
    <property type="term" value="P:protein transport"/>
    <property type="evidence" value="ECO:0007669"/>
    <property type="project" value="UniProtKB-KW"/>
</dbReference>